<evidence type="ECO:0000256" key="9">
    <source>
        <dbReference type="ARBA" id="ARBA00023316"/>
    </source>
</evidence>
<evidence type="ECO:0000256" key="6">
    <source>
        <dbReference type="ARBA" id="ARBA00022960"/>
    </source>
</evidence>
<dbReference type="InterPro" id="IPR051046">
    <property type="entry name" value="MurCDEF_CellWall_CoF430Synth"/>
</dbReference>
<keyword evidence="5 10" id="KW-0067">ATP-binding</keyword>
<evidence type="ECO:0000256" key="1">
    <source>
        <dbReference type="ARBA" id="ARBA00022490"/>
    </source>
</evidence>
<evidence type="ECO:0000256" key="7">
    <source>
        <dbReference type="ARBA" id="ARBA00022984"/>
    </source>
</evidence>
<dbReference type="GO" id="GO:0009252">
    <property type="term" value="P:peptidoglycan biosynthetic process"/>
    <property type="evidence" value="ECO:0007669"/>
    <property type="project" value="UniProtKB-UniRule"/>
</dbReference>
<feature type="binding site" evidence="10">
    <location>
        <begin position="109"/>
        <end position="115"/>
    </location>
    <ligand>
        <name>ATP</name>
        <dbReference type="ChEBI" id="CHEBI:30616"/>
    </ligand>
</feature>
<keyword evidence="9 10" id="KW-0961">Cell wall biogenesis/degradation</keyword>
<name>A0A940IJ48_9BACT</name>
<dbReference type="GO" id="GO:0047480">
    <property type="term" value="F:UDP-N-acetylmuramoyl-tripeptide-D-alanyl-D-alanine ligase activity"/>
    <property type="evidence" value="ECO:0007669"/>
    <property type="project" value="UniProtKB-UniRule"/>
</dbReference>
<dbReference type="SUPFAM" id="SSF53244">
    <property type="entry name" value="MurD-like peptide ligases, peptide-binding domain"/>
    <property type="match status" value="1"/>
</dbReference>
<comment type="subcellular location">
    <subcellularLocation>
        <location evidence="10 11">Cytoplasm</location>
    </subcellularLocation>
</comment>
<evidence type="ECO:0000313" key="16">
    <source>
        <dbReference type="Proteomes" id="UP000725002"/>
    </source>
</evidence>
<feature type="domain" description="Mur ligase C-terminal" evidence="13">
    <location>
        <begin position="318"/>
        <end position="438"/>
    </location>
</feature>
<dbReference type="GO" id="GO:0008360">
    <property type="term" value="P:regulation of cell shape"/>
    <property type="evidence" value="ECO:0007669"/>
    <property type="project" value="UniProtKB-KW"/>
</dbReference>
<keyword evidence="2 10" id="KW-0436">Ligase</keyword>
<evidence type="ECO:0000259" key="14">
    <source>
        <dbReference type="Pfam" id="PF08245"/>
    </source>
</evidence>
<dbReference type="NCBIfam" id="TIGR01143">
    <property type="entry name" value="murF"/>
    <property type="match status" value="1"/>
</dbReference>
<evidence type="ECO:0000256" key="11">
    <source>
        <dbReference type="RuleBase" id="RU004136"/>
    </source>
</evidence>
<accession>A0A940IJ48</accession>
<dbReference type="Proteomes" id="UP000725002">
    <property type="component" value="Unassembled WGS sequence"/>
</dbReference>
<comment type="caution">
    <text evidence="15">The sequence shown here is derived from an EMBL/GenBank/DDBJ whole genome shotgun (WGS) entry which is preliminary data.</text>
</comment>
<keyword evidence="7 10" id="KW-0573">Peptidoglycan synthesis</keyword>
<evidence type="ECO:0000259" key="12">
    <source>
        <dbReference type="Pfam" id="PF01225"/>
    </source>
</evidence>
<dbReference type="Pfam" id="PF01225">
    <property type="entry name" value="Mur_ligase"/>
    <property type="match status" value="1"/>
</dbReference>
<dbReference type="EMBL" id="JADILV010000070">
    <property type="protein sequence ID" value="MBO8484331.1"/>
    <property type="molecule type" value="Genomic_DNA"/>
</dbReference>
<dbReference type="InterPro" id="IPR000713">
    <property type="entry name" value="Mur_ligase_N"/>
</dbReference>
<keyword evidence="1 10" id="KW-0963">Cytoplasm</keyword>
<dbReference type="GO" id="GO:0005524">
    <property type="term" value="F:ATP binding"/>
    <property type="evidence" value="ECO:0007669"/>
    <property type="project" value="UniProtKB-UniRule"/>
</dbReference>
<keyword evidence="6 10" id="KW-0133">Cell shape</keyword>
<evidence type="ECO:0000256" key="5">
    <source>
        <dbReference type="ARBA" id="ARBA00022840"/>
    </source>
</evidence>
<comment type="pathway">
    <text evidence="10 11">Cell wall biogenesis; peptidoglycan biosynthesis.</text>
</comment>
<comment type="catalytic activity">
    <reaction evidence="10 11">
        <text>D-alanyl-D-alanine + UDP-N-acetyl-alpha-D-muramoyl-L-alanyl-gamma-D-glutamyl-meso-2,6-diaminopimelate + ATP = UDP-N-acetyl-alpha-D-muramoyl-L-alanyl-gamma-D-glutamyl-meso-2,6-diaminopimeloyl-D-alanyl-D-alanine + ADP + phosphate + H(+)</text>
        <dbReference type="Rhea" id="RHEA:28374"/>
        <dbReference type="ChEBI" id="CHEBI:15378"/>
        <dbReference type="ChEBI" id="CHEBI:30616"/>
        <dbReference type="ChEBI" id="CHEBI:43474"/>
        <dbReference type="ChEBI" id="CHEBI:57822"/>
        <dbReference type="ChEBI" id="CHEBI:61386"/>
        <dbReference type="ChEBI" id="CHEBI:83905"/>
        <dbReference type="ChEBI" id="CHEBI:456216"/>
        <dbReference type="EC" id="6.3.2.10"/>
    </reaction>
</comment>
<dbReference type="InterPro" id="IPR004101">
    <property type="entry name" value="Mur_ligase_C"/>
</dbReference>
<dbReference type="PANTHER" id="PTHR43024">
    <property type="entry name" value="UDP-N-ACETYLMURAMOYL-TRIPEPTIDE--D-ALANYL-D-ALANINE LIGASE"/>
    <property type="match status" value="1"/>
</dbReference>
<sequence>MNIDINHLHGLFMRSAGVNTDTRTIKPGEMFFALKGENFDGNEYAGKALEAGAAYAVVSSGSEAAGLAGKDARIIPVDDTLATLKALARTHRCAMTYNGKRLTVIGLTGTNGKTTTKELIRAVLEKKYKVAATKGNLNNEIGVPLSILSIASDTQIAVIEMGASHPGDIKSLVNVSMPDYGLITNVGKGHLSGFGSYEGVKKTKGELFDYIRDNGGKIFLNEGLPYLNEMASERGIEDIIPYGVEYDGARILPPVPEKPFLRMEIPVSCTGTYILETNLVGKYNADNIMAALSVGKYFNVPVTDALEAIKGYIPSNNRSQLTETGRNTLIVDAYNANPVSMEAALDSLEAIPSGKKIAMLGDMLELGKDSAAEHDKVLDRIAGMELQESYFVGDEFGAAFSRCGAPEGSRHFSTSELLAEYLKESAPSGCTILIKGSRGTHMENVIPML</sequence>
<reference evidence="15" key="1">
    <citation type="submission" date="2020-10" db="EMBL/GenBank/DDBJ databases">
        <authorList>
            <person name="Gilroy R."/>
        </authorList>
    </citation>
    <scope>NUCLEOTIDE SEQUENCE</scope>
    <source>
        <strain evidence="15">G3-8215</strain>
    </source>
</reference>
<evidence type="ECO:0000256" key="2">
    <source>
        <dbReference type="ARBA" id="ARBA00022598"/>
    </source>
</evidence>
<dbReference type="Gene3D" id="3.40.1390.10">
    <property type="entry name" value="MurE/MurF, N-terminal domain"/>
    <property type="match status" value="1"/>
</dbReference>
<dbReference type="GO" id="GO:0071555">
    <property type="term" value="P:cell wall organization"/>
    <property type="evidence" value="ECO:0007669"/>
    <property type="project" value="UniProtKB-KW"/>
</dbReference>
<evidence type="ECO:0000256" key="3">
    <source>
        <dbReference type="ARBA" id="ARBA00022618"/>
    </source>
</evidence>
<keyword evidence="8 10" id="KW-0131">Cell cycle</keyword>
<protein>
    <recommendedName>
        <fullName evidence="10 11">UDP-N-acetylmuramoyl-tripeptide--D-alanyl-D-alanine ligase</fullName>
        <ecNumber evidence="10 11">6.3.2.10</ecNumber>
    </recommendedName>
    <alternativeName>
        <fullName evidence="10">D-alanyl-D-alanine-adding enzyme</fullName>
    </alternativeName>
</protein>
<feature type="domain" description="Mur ligase N-terminal catalytic" evidence="12">
    <location>
        <begin position="17"/>
        <end position="91"/>
    </location>
</feature>
<dbReference type="HAMAP" id="MF_02019">
    <property type="entry name" value="MurF"/>
    <property type="match status" value="1"/>
</dbReference>
<dbReference type="InterPro" id="IPR036615">
    <property type="entry name" value="Mur_ligase_C_dom_sf"/>
</dbReference>
<dbReference type="GO" id="GO:0005737">
    <property type="term" value="C:cytoplasm"/>
    <property type="evidence" value="ECO:0007669"/>
    <property type="project" value="UniProtKB-SubCell"/>
</dbReference>
<dbReference type="SUPFAM" id="SSF53623">
    <property type="entry name" value="MurD-like peptide ligases, catalytic domain"/>
    <property type="match status" value="1"/>
</dbReference>
<comment type="similarity">
    <text evidence="10">Belongs to the MurCDEF family. MurF subfamily.</text>
</comment>
<evidence type="ECO:0000256" key="4">
    <source>
        <dbReference type="ARBA" id="ARBA00022741"/>
    </source>
</evidence>
<keyword evidence="4 10" id="KW-0547">Nucleotide-binding</keyword>
<feature type="domain" description="Mur ligase central" evidence="14">
    <location>
        <begin position="108"/>
        <end position="294"/>
    </location>
</feature>
<dbReference type="AlphaFoldDB" id="A0A940IJ48"/>
<dbReference type="PANTHER" id="PTHR43024:SF1">
    <property type="entry name" value="UDP-N-ACETYLMURAMOYL-TRIPEPTIDE--D-ALANYL-D-ALANINE LIGASE"/>
    <property type="match status" value="1"/>
</dbReference>
<dbReference type="Pfam" id="PF08245">
    <property type="entry name" value="Mur_ligase_M"/>
    <property type="match status" value="1"/>
</dbReference>
<dbReference type="GO" id="GO:0051301">
    <property type="term" value="P:cell division"/>
    <property type="evidence" value="ECO:0007669"/>
    <property type="project" value="UniProtKB-KW"/>
</dbReference>
<keyword evidence="3 10" id="KW-0132">Cell division</keyword>
<comment type="function">
    <text evidence="10 11">Involved in cell wall formation. Catalyzes the final step in the synthesis of UDP-N-acetylmuramoyl-pentapeptide, the precursor of murein.</text>
</comment>
<dbReference type="InterPro" id="IPR035911">
    <property type="entry name" value="MurE/MurF_N"/>
</dbReference>
<organism evidence="15 16">
    <name type="scientific">Candidatus Cryptobacteroides avicola</name>
    <dbReference type="NCBI Taxonomy" id="2840757"/>
    <lineage>
        <taxon>Bacteria</taxon>
        <taxon>Pseudomonadati</taxon>
        <taxon>Bacteroidota</taxon>
        <taxon>Bacteroidia</taxon>
        <taxon>Bacteroidales</taxon>
        <taxon>Candidatus Cryptobacteroides</taxon>
    </lineage>
</organism>
<dbReference type="InterPro" id="IPR036565">
    <property type="entry name" value="Mur-like_cat_sf"/>
</dbReference>
<evidence type="ECO:0000259" key="13">
    <source>
        <dbReference type="Pfam" id="PF02875"/>
    </source>
</evidence>
<evidence type="ECO:0000256" key="8">
    <source>
        <dbReference type="ARBA" id="ARBA00023306"/>
    </source>
</evidence>
<gene>
    <name evidence="10" type="primary">murF</name>
    <name evidence="15" type="ORF">IAB75_09500</name>
</gene>
<reference evidence="15" key="2">
    <citation type="journal article" date="2021" name="PeerJ">
        <title>Extensive microbial diversity within the chicken gut microbiome revealed by metagenomics and culture.</title>
        <authorList>
            <person name="Gilroy R."/>
            <person name="Ravi A."/>
            <person name="Getino M."/>
            <person name="Pursley I."/>
            <person name="Horton D.L."/>
            <person name="Alikhan N.F."/>
            <person name="Baker D."/>
            <person name="Gharbi K."/>
            <person name="Hall N."/>
            <person name="Watson M."/>
            <person name="Adriaenssens E.M."/>
            <person name="Foster-Nyarko E."/>
            <person name="Jarju S."/>
            <person name="Secka A."/>
            <person name="Antonio M."/>
            <person name="Oren A."/>
            <person name="Chaudhuri R.R."/>
            <person name="La Ragione R."/>
            <person name="Hildebrand F."/>
            <person name="Pallen M.J."/>
        </authorList>
    </citation>
    <scope>NUCLEOTIDE SEQUENCE</scope>
    <source>
        <strain evidence="15">G3-8215</strain>
    </source>
</reference>
<evidence type="ECO:0000313" key="15">
    <source>
        <dbReference type="EMBL" id="MBO8484331.1"/>
    </source>
</evidence>
<dbReference type="Gene3D" id="3.40.1190.10">
    <property type="entry name" value="Mur-like, catalytic domain"/>
    <property type="match status" value="1"/>
</dbReference>
<dbReference type="SUPFAM" id="SSF63418">
    <property type="entry name" value="MurE/MurF N-terminal domain"/>
    <property type="match status" value="1"/>
</dbReference>
<dbReference type="Pfam" id="PF02875">
    <property type="entry name" value="Mur_ligase_C"/>
    <property type="match status" value="1"/>
</dbReference>
<proteinExistence type="inferred from homology"/>
<dbReference type="EC" id="6.3.2.10" evidence="10 11"/>
<dbReference type="InterPro" id="IPR013221">
    <property type="entry name" value="Mur_ligase_cen"/>
</dbReference>
<dbReference type="Gene3D" id="3.90.190.20">
    <property type="entry name" value="Mur ligase, C-terminal domain"/>
    <property type="match status" value="1"/>
</dbReference>
<evidence type="ECO:0000256" key="10">
    <source>
        <dbReference type="HAMAP-Rule" id="MF_02019"/>
    </source>
</evidence>
<dbReference type="InterPro" id="IPR005863">
    <property type="entry name" value="UDP-N-AcMur_synth"/>
</dbReference>